<evidence type="ECO:0000313" key="3">
    <source>
        <dbReference type="Proteomes" id="UP000010087"/>
    </source>
</evidence>
<evidence type="ECO:0000313" key="2">
    <source>
        <dbReference type="EMBL" id="AFI66508.1"/>
    </source>
</evidence>
<dbReference type="EMBL" id="CP002833">
    <property type="protein sequence ID" value="AFI66508.1"/>
    <property type="molecule type" value="Genomic_DNA"/>
</dbReference>
<organism evidence="2 3">
    <name type="scientific">Burkholderia pseudomallei (strain 1026b)</name>
    <dbReference type="NCBI Taxonomy" id="884204"/>
    <lineage>
        <taxon>Bacteria</taxon>
        <taxon>Pseudomonadati</taxon>
        <taxon>Pseudomonadota</taxon>
        <taxon>Betaproteobacteria</taxon>
        <taxon>Burkholderiales</taxon>
        <taxon>Burkholderiaceae</taxon>
        <taxon>Burkholderia</taxon>
        <taxon>pseudomallei group</taxon>
    </lineage>
</organism>
<dbReference type="AlphaFoldDB" id="A0A0H3HQL9"/>
<feature type="compositionally biased region" description="Basic and acidic residues" evidence="1">
    <location>
        <begin position="22"/>
        <end position="31"/>
    </location>
</feature>
<sequence>MGIHAARSDPVVKRTGSIEQTKGTEDALARF</sequence>
<accession>A0A0H3HQL9</accession>
<feature type="region of interest" description="Disordered" evidence="1">
    <location>
        <begin position="1"/>
        <end position="31"/>
    </location>
</feature>
<evidence type="ECO:0000256" key="1">
    <source>
        <dbReference type="SAM" id="MobiDB-lite"/>
    </source>
</evidence>
<protein>
    <submittedName>
        <fullName evidence="2">Uncharacterized protein</fullName>
    </submittedName>
</protein>
<dbReference type="KEGG" id="bpz:BP1026B_I1886"/>
<reference evidence="2 3" key="1">
    <citation type="journal article" date="2012" name="PLoS ONE">
        <title>Evolution of Burkholderia pseudomallei in recurrent melioidosis.</title>
        <authorList>
            <person name="Hayden H.S."/>
            <person name="Lim R."/>
            <person name="Brittnacher M.J."/>
            <person name="Sims E.H."/>
            <person name="Ramage E.R."/>
            <person name="Fong C."/>
            <person name="Wu Z."/>
            <person name="Crist E."/>
            <person name="Chang J."/>
            <person name="Zhou Y."/>
            <person name="Radey M."/>
            <person name="Rohmer L."/>
            <person name="Haugen E."/>
            <person name="Gillett W."/>
            <person name="Wuthiekanun V."/>
            <person name="Peacock S.J."/>
            <person name="Kaul R."/>
            <person name="Miller S.I."/>
            <person name="Manoil C."/>
            <person name="Jacobs M.A."/>
        </authorList>
    </citation>
    <scope>NUCLEOTIDE SEQUENCE [LARGE SCALE GENOMIC DNA]</scope>
    <source>
        <strain evidence="2 3">1026b</strain>
    </source>
</reference>
<name>A0A0H3HQL9_BURP2</name>
<gene>
    <name evidence="2" type="ordered locus">BP1026B_I1886</name>
</gene>
<dbReference type="Proteomes" id="UP000010087">
    <property type="component" value="Chromosome 1"/>
</dbReference>
<proteinExistence type="predicted"/>
<feature type="compositionally biased region" description="Basic and acidic residues" evidence="1">
    <location>
        <begin position="1"/>
        <end position="12"/>
    </location>
</feature>